<sequence>MAMQLDATQRSLIKILLAQGFENQLIASKPSSIRTRRYRAEASIPRINRQ</sequence>
<proteinExistence type="predicted"/>
<accession>H1V8M5</accession>
<reference evidence="2" key="1">
    <citation type="journal article" date="2012" name="Nat. Genet.">
        <title>Lifestyle transitions in plant pathogenic Colletotrichum fungi deciphered by genome and transcriptome analyses.</title>
        <authorList>
            <person name="O'Connell R.J."/>
            <person name="Thon M.R."/>
            <person name="Hacquard S."/>
            <person name="Amyotte S.G."/>
            <person name="Kleemann J."/>
            <person name="Torres M.F."/>
            <person name="Damm U."/>
            <person name="Buiate E.A."/>
            <person name="Epstein L."/>
            <person name="Alkan N."/>
            <person name="Altmueller J."/>
            <person name="Alvarado-Balderrama L."/>
            <person name="Bauser C.A."/>
            <person name="Becker C."/>
            <person name="Birren B.W."/>
            <person name="Chen Z."/>
            <person name="Choi J."/>
            <person name="Crouch J.A."/>
            <person name="Duvick J.P."/>
            <person name="Farman M.A."/>
            <person name="Gan P."/>
            <person name="Heiman D."/>
            <person name="Henrissat B."/>
            <person name="Howard R.J."/>
            <person name="Kabbage M."/>
            <person name="Koch C."/>
            <person name="Kracher B."/>
            <person name="Kubo Y."/>
            <person name="Law A.D."/>
            <person name="Lebrun M.-H."/>
            <person name="Lee Y.-H."/>
            <person name="Miyara I."/>
            <person name="Moore N."/>
            <person name="Neumann U."/>
            <person name="Nordstroem K."/>
            <person name="Panaccione D.G."/>
            <person name="Panstruga R."/>
            <person name="Place M."/>
            <person name="Proctor R.H."/>
            <person name="Prusky D."/>
            <person name="Rech G."/>
            <person name="Reinhardt R."/>
            <person name="Rollins J.A."/>
            <person name="Rounsley S."/>
            <person name="Schardl C.L."/>
            <person name="Schwartz D.C."/>
            <person name="Shenoy N."/>
            <person name="Shirasu K."/>
            <person name="Sikhakolli U.R."/>
            <person name="Stueber K."/>
            <person name="Sukno S.A."/>
            <person name="Sweigard J.A."/>
            <person name="Takano Y."/>
            <person name="Takahara H."/>
            <person name="Trail F."/>
            <person name="van der Does H.C."/>
            <person name="Voll L.M."/>
            <person name="Will I."/>
            <person name="Young S."/>
            <person name="Zeng Q."/>
            <person name="Zhang J."/>
            <person name="Zhou S."/>
            <person name="Dickman M.B."/>
            <person name="Schulze-Lefert P."/>
            <person name="Ver Loren van Themaat E."/>
            <person name="Ma L.-J."/>
            <person name="Vaillancourt L.J."/>
        </authorList>
    </citation>
    <scope>NUCLEOTIDE SEQUENCE [LARGE SCALE GENOMIC DNA]</scope>
    <source>
        <strain evidence="2">IMI 349063</strain>
    </source>
</reference>
<dbReference type="Proteomes" id="UP000007174">
    <property type="component" value="Unassembled WGS sequence"/>
</dbReference>
<organism evidence="1 2">
    <name type="scientific">Colletotrichum higginsianum (strain IMI 349063)</name>
    <name type="common">Crucifer anthracnose fungus</name>
    <dbReference type="NCBI Taxonomy" id="759273"/>
    <lineage>
        <taxon>Eukaryota</taxon>
        <taxon>Fungi</taxon>
        <taxon>Dikarya</taxon>
        <taxon>Ascomycota</taxon>
        <taxon>Pezizomycotina</taxon>
        <taxon>Sordariomycetes</taxon>
        <taxon>Hypocreomycetidae</taxon>
        <taxon>Glomerellales</taxon>
        <taxon>Glomerellaceae</taxon>
        <taxon>Colletotrichum</taxon>
        <taxon>Colletotrichum destructivum species complex</taxon>
    </lineage>
</organism>
<name>H1V8M5_COLHI</name>
<evidence type="ECO:0000313" key="2">
    <source>
        <dbReference type="Proteomes" id="UP000007174"/>
    </source>
</evidence>
<gene>
    <name evidence="1" type="ORF">CH063_08117</name>
</gene>
<dbReference type="AlphaFoldDB" id="H1V8M5"/>
<evidence type="ECO:0000313" key="1">
    <source>
        <dbReference type="EMBL" id="CCF36578.1"/>
    </source>
</evidence>
<protein>
    <submittedName>
        <fullName evidence="1">Uncharacterized protein</fullName>
    </submittedName>
</protein>
<dbReference type="HOGENOM" id="CLU_3124945_0_0_1"/>
<dbReference type="EMBL" id="CACQ02002045">
    <property type="protein sequence ID" value="CCF36578.1"/>
    <property type="molecule type" value="Genomic_DNA"/>
</dbReference>